<keyword evidence="5 7" id="KW-0472">Membrane</keyword>
<sequence>MAPGHSVSSKFAFAEYQNNVHPQWWKDSGMRRGNFVILLYMVAQATGGYDKSLINNLQSIPTWQEVVGHPTGSALGVVTAMLSIGVIVGSPFFGWLSDWRGRKITMFTGSCIMLVGAILQAAATNRDFFIGGRFLIGFGVAGTLCSGPLLASEIAHPRQRSVVASFYNTFWYVGSIICAWLSFGTAYLSNDWAWRIPCIGQAVPALILVCIGMWLPESPRYLVKKNRSDEALAILARYHANGDESDHLVQFELQEIKQTLDAEAMYETKGWIKPWLDLVSTGPNRYRMFIITVMVIGIDWCGTSITSYYVRISFPPLDHIAYSAETGLLIAAIHYSVLSRHHICNPTNGGLQIFNWLTSVTGAMLVERLGRRALWLTSFGGMLAVNIPFGACSALYAKRGDLAAGRAVVALVFLYNGFYNIGCNPLPYAYTVEILPYNIRAKGLAFEVAFDASQGVLGQWTNPIAMESLEWKFYFVYTAFLVLIVLVVYFTFPETKGLTLEEIKEVFGDGDSVNPAMSEDYDPAEAKSDDAQVDIKDVPLTVTGQ</sequence>
<dbReference type="InterPro" id="IPR036259">
    <property type="entry name" value="MFS_trans_sf"/>
</dbReference>
<feature type="domain" description="Major facilitator superfamily (MFS) profile" evidence="8">
    <location>
        <begin position="36"/>
        <end position="496"/>
    </location>
</feature>
<feature type="transmembrane region" description="Helical" evidence="7">
    <location>
        <begin position="128"/>
        <end position="150"/>
    </location>
</feature>
<dbReference type="InterPro" id="IPR005829">
    <property type="entry name" value="Sugar_transporter_CS"/>
</dbReference>
<keyword evidence="3 7" id="KW-0812">Transmembrane</keyword>
<keyword evidence="4 7" id="KW-1133">Transmembrane helix</keyword>
<dbReference type="PANTHER" id="PTHR48022:SF64">
    <property type="entry name" value="MAJOR FACILITATOR SUPERFAMILY (MFS) PROFILE DOMAIN-CONTAINING PROTEIN"/>
    <property type="match status" value="1"/>
</dbReference>
<proteinExistence type="inferred from homology"/>
<feature type="transmembrane region" description="Helical" evidence="7">
    <location>
        <begin position="104"/>
        <end position="122"/>
    </location>
</feature>
<evidence type="ECO:0000256" key="1">
    <source>
        <dbReference type="ARBA" id="ARBA00004141"/>
    </source>
</evidence>
<comment type="similarity">
    <text evidence="2">Belongs to the major facilitator superfamily. Sugar transporter (TC 2.A.1.1) family.</text>
</comment>
<dbReference type="PROSITE" id="PS50850">
    <property type="entry name" value="MFS"/>
    <property type="match status" value="1"/>
</dbReference>
<evidence type="ECO:0000256" key="6">
    <source>
        <dbReference type="SAM" id="MobiDB-lite"/>
    </source>
</evidence>
<feature type="transmembrane region" description="Helical" evidence="7">
    <location>
        <begin position="373"/>
        <end position="396"/>
    </location>
</feature>
<feature type="transmembrane region" description="Helical" evidence="7">
    <location>
        <begin position="403"/>
        <end position="421"/>
    </location>
</feature>
<dbReference type="Gene3D" id="1.20.1250.20">
    <property type="entry name" value="MFS general substrate transporter like domains"/>
    <property type="match status" value="1"/>
</dbReference>
<dbReference type="EMBL" id="KN848730">
    <property type="protein sequence ID" value="KIR78009.1"/>
    <property type="molecule type" value="Genomic_DNA"/>
</dbReference>
<feature type="transmembrane region" description="Helical" evidence="7">
    <location>
        <begin position="473"/>
        <end position="492"/>
    </location>
</feature>
<evidence type="ECO:0000313" key="10">
    <source>
        <dbReference type="Proteomes" id="UP000054272"/>
    </source>
</evidence>
<protein>
    <submittedName>
        <fullName evidence="9">Hexose transporter</fullName>
    </submittedName>
</protein>
<dbReference type="PANTHER" id="PTHR48022">
    <property type="entry name" value="PLASTIDIC GLUCOSE TRANSPORTER 4"/>
    <property type="match status" value="1"/>
</dbReference>
<keyword evidence="10" id="KW-1185">Reference proteome</keyword>
<feature type="transmembrane region" description="Helical" evidence="7">
    <location>
        <begin position="74"/>
        <end position="97"/>
    </location>
</feature>
<dbReference type="Proteomes" id="UP000054272">
    <property type="component" value="Unassembled WGS sequence"/>
</dbReference>
<feature type="transmembrane region" description="Helical" evidence="7">
    <location>
        <begin position="288"/>
        <end position="310"/>
    </location>
</feature>
<feature type="transmembrane region" description="Helical" evidence="7">
    <location>
        <begin position="194"/>
        <end position="215"/>
    </location>
</feature>
<feature type="region of interest" description="Disordered" evidence="6">
    <location>
        <begin position="510"/>
        <end position="529"/>
    </location>
</feature>
<dbReference type="Pfam" id="PF00083">
    <property type="entry name" value="Sugar_tr"/>
    <property type="match status" value="2"/>
</dbReference>
<evidence type="ECO:0000256" key="7">
    <source>
        <dbReference type="SAM" id="Phobius"/>
    </source>
</evidence>
<evidence type="ECO:0000259" key="8">
    <source>
        <dbReference type="PROSITE" id="PS50850"/>
    </source>
</evidence>
<dbReference type="SUPFAM" id="SSF103473">
    <property type="entry name" value="MFS general substrate transporter"/>
    <property type="match status" value="1"/>
</dbReference>
<evidence type="ECO:0000256" key="5">
    <source>
        <dbReference type="ARBA" id="ARBA00023136"/>
    </source>
</evidence>
<organism evidence="9 10">
    <name type="scientific">Cryptococcus gattii EJB2</name>
    <dbReference type="NCBI Taxonomy" id="1296103"/>
    <lineage>
        <taxon>Eukaryota</taxon>
        <taxon>Fungi</taxon>
        <taxon>Dikarya</taxon>
        <taxon>Basidiomycota</taxon>
        <taxon>Agaricomycotina</taxon>
        <taxon>Tremellomycetes</taxon>
        <taxon>Tremellales</taxon>
        <taxon>Cryptococcaceae</taxon>
        <taxon>Cryptococcus</taxon>
        <taxon>Cryptococcus gattii species complex</taxon>
    </lineage>
</organism>
<evidence type="ECO:0000256" key="2">
    <source>
        <dbReference type="ARBA" id="ARBA00010992"/>
    </source>
</evidence>
<accession>A0ABR5BRK2</accession>
<dbReference type="InterPro" id="IPR005828">
    <property type="entry name" value="MFS_sugar_transport-like"/>
</dbReference>
<name>A0ABR5BRK2_9TREE</name>
<dbReference type="InterPro" id="IPR050360">
    <property type="entry name" value="MFS_Sugar_Transporters"/>
</dbReference>
<comment type="subcellular location">
    <subcellularLocation>
        <location evidence="1">Membrane</location>
        <topology evidence="1">Multi-pass membrane protein</topology>
    </subcellularLocation>
</comment>
<feature type="transmembrane region" description="Helical" evidence="7">
    <location>
        <begin position="170"/>
        <end position="188"/>
    </location>
</feature>
<evidence type="ECO:0000313" key="9">
    <source>
        <dbReference type="EMBL" id="KIR78009.1"/>
    </source>
</evidence>
<evidence type="ECO:0000256" key="3">
    <source>
        <dbReference type="ARBA" id="ARBA00022692"/>
    </source>
</evidence>
<dbReference type="PROSITE" id="PS00216">
    <property type="entry name" value="SUGAR_TRANSPORT_1"/>
    <property type="match status" value="1"/>
</dbReference>
<reference evidence="9 10" key="1">
    <citation type="submission" date="2015-01" db="EMBL/GenBank/DDBJ databases">
        <title>The Genome Sequence of Cryptococcus gattii EJB2.</title>
        <authorList>
            <consortium name="The Broad Institute Genomics Platform"/>
            <person name="Cuomo C."/>
            <person name="Litvintseva A."/>
            <person name="Chen Y."/>
            <person name="Heitman J."/>
            <person name="Sun S."/>
            <person name="Springer D."/>
            <person name="Dromer F."/>
            <person name="Young S."/>
            <person name="Zeng Q."/>
            <person name="Gargeya S."/>
            <person name="Abouelleil A."/>
            <person name="Alvarado L."/>
            <person name="Chapman S.B."/>
            <person name="Gainer-Dewar J."/>
            <person name="Goldberg J."/>
            <person name="Griggs A."/>
            <person name="Gujja S."/>
            <person name="Hansen M."/>
            <person name="Howarth C."/>
            <person name="Imamovic A."/>
            <person name="Larimer J."/>
            <person name="Murphy C."/>
            <person name="Naylor J."/>
            <person name="Pearson M."/>
            <person name="Priest M."/>
            <person name="Roberts A."/>
            <person name="Saif S."/>
            <person name="Shea T."/>
            <person name="Sykes S."/>
            <person name="Wortman J."/>
            <person name="Nusbaum C."/>
            <person name="Birren B."/>
        </authorList>
    </citation>
    <scope>NUCLEOTIDE SEQUENCE [LARGE SCALE GENOMIC DNA]</scope>
    <source>
        <strain evidence="9 10">EJB2</strain>
    </source>
</reference>
<dbReference type="InterPro" id="IPR020846">
    <property type="entry name" value="MFS_dom"/>
</dbReference>
<gene>
    <name evidence="9" type="ORF">I306_04983</name>
</gene>
<evidence type="ECO:0000256" key="4">
    <source>
        <dbReference type="ARBA" id="ARBA00022989"/>
    </source>
</evidence>